<name>A0A382LV42_9ZZZZ</name>
<sequence>MASLRKRRGKYYARIRPWDGIQQGDIQIPLRTASKVEARERLAKVKAFEEDIKNGIDFTFPWLSDDGKTTVKHFTVAQAGDGFIEARRGDGLQKSTLNRNKHSLNALKRVIGGSFPVERITVDTIEKFKAEYQGIHSKQGININLRLIKTFLNWCEVKGYVEKAPKFKPVKFPDAPPSYLTDGEFADIMALDELDPFYKQVFIFHRETGLRLSEPYHGRLDGKWLVIHADATKQKREHEVELSDDLIKIWRLMMSRTDAWVKMGRNPRNFTAKVSKMFQWSCHKAKVENHRFHDLRHTFAVRMYLLTNDIYKVKQLMGHNSVTTTEKYAKFSRRRLASDFSSLKPYIEEADQRMKMPKIGFRDTKTRDILV</sequence>
<dbReference type="PANTHER" id="PTHR30349">
    <property type="entry name" value="PHAGE INTEGRASE-RELATED"/>
    <property type="match status" value="1"/>
</dbReference>
<evidence type="ECO:0000259" key="4">
    <source>
        <dbReference type="PROSITE" id="PS51898"/>
    </source>
</evidence>
<dbReference type="InterPro" id="IPR013762">
    <property type="entry name" value="Integrase-like_cat_sf"/>
</dbReference>
<dbReference type="PROSITE" id="PS51898">
    <property type="entry name" value="TYR_RECOMBINASE"/>
    <property type="match status" value="1"/>
</dbReference>
<dbReference type="GO" id="GO:0015074">
    <property type="term" value="P:DNA integration"/>
    <property type="evidence" value="ECO:0007669"/>
    <property type="project" value="InterPro"/>
</dbReference>
<reference evidence="5" key="1">
    <citation type="submission" date="2018-05" db="EMBL/GenBank/DDBJ databases">
        <authorList>
            <person name="Lanie J.A."/>
            <person name="Ng W.-L."/>
            <person name="Kazmierczak K.M."/>
            <person name="Andrzejewski T.M."/>
            <person name="Davidsen T.M."/>
            <person name="Wayne K.J."/>
            <person name="Tettelin H."/>
            <person name="Glass J.I."/>
            <person name="Rusch D."/>
            <person name="Podicherti R."/>
            <person name="Tsui H.-C.T."/>
            <person name="Winkler M.E."/>
        </authorList>
    </citation>
    <scope>NUCLEOTIDE SEQUENCE</scope>
</reference>
<dbReference type="PANTHER" id="PTHR30349:SF64">
    <property type="entry name" value="PROPHAGE INTEGRASE INTD-RELATED"/>
    <property type="match status" value="1"/>
</dbReference>
<evidence type="ECO:0000313" key="5">
    <source>
        <dbReference type="EMBL" id="SVC39575.1"/>
    </source>
</evidence>
<dbReference type="InterPro" id="IPR011010">
    <property type="entry name" value="DNA_brk_join_enz"/>
</dbReference>
<keyword evidence="3" id="KW-0233">DNA recombination</keyword>
<dbReference type="InterPro" id="IPR010998">
    <property type="entry name" value="Integrase_recombinase_N"/>
</dbReference>
<dbReference type="GO" id="GO:0006310">
    <property type="term" value="P:DNA recombination"/>
    <property type="evidence" value="ECO:0007669"/>
    <property type="project" value="UniProtKB-KW"/>
</dbReference>
<protein>
    <recommendedName>
        <fullName evidence="4">Tyr recombinase domain-containing protein</fullName>
    </recommendedName>
</protein>
<dbReference type="EMBL" id="UINC01088927">
    <property type="protein sequence ID" value="SVC39575.1"/>
    <property type="molecule type" value="Genomic_DNA"/>
</dbReference>
<dbReference type="Pfam" id="PF00589">
    <property type="entry name" value="Phage_integrase"/>
    <property type="match status" value="1"/>
</dbReference>
<keyword evidence="2" id="KW-0238">DNA-binding</keyword>
<gene>
    <name evidence="5" type="ORF">METZ01_LOCUS292429</name>
</gene>
<dbReference type="GO" id="GO:0003677">
    <property type="term" value="F:DNA binding"/>
    <property type="evidence" value="ECO:0007669"/>
    <property type="project" value="UniProtKB-KW"/>
</dbReference>
<proteinExistence type="inferred from homology"/>
<dbReference type="SUPFAM" id="SSF56349">
    <property type="entry name" value="DNA breaking-rejoining enzymes"/>
    <property type="match status" value="1"/>
</dbReference>
<evidence type="ECO:0000256" key="2">
    <source>
        <dbReference type="ARBA" id="ARBA00023125"/>
    </source>
</evidence>
<dbReference type="Gene3D" id="1.10.150.130">
    <property type="match status" value="1"/>
</dbReference>
<organism evidence="5">
    <name type="scientific">marine metagenome</name>
    <dbReference type="NCBI Taxonomy" id="408172"/>
    <lineage>
        <taxon>unclassified sequences</taxon>
        <taxon>metagenomes</taxon>
        <taxon>ecological metagenomes</taxon>
    </lineage>
</organism>
<comment type="similarity">
    <text evidence="1">Belongs to the 'phage' integrase family.</text>
</comment>
<dbReference type="InterPro" id="IPR002104">
    <property type="entry name" value="Integrase_catalytic"/>
</dbReference>
<dbReference type="InterPro" id="IPR050090">
    <property type="entry name" value="Tyrosine_recombinase_XerCD"/>
</dbReference>
<dbReference type="Gene3D" id="1.10.443.10">
    <property type="entry name" value="Intergrase catalytic core"/>
    <property type="match status" value="1"/>
</dbReference>
<dbReference type="AlphaFoldDB" id="A0A382LV42"/>
<evidence type="ECO:0000256" key="1">
    <source>
        <dbReference type="ARBA" id="ARBA00008857"/>
    </source>
</evidence>
<evidence type="ECO:0000256" key="3">
    <source>
        <dbReference type="ARBA" id="ARBA00023172"/>
    </source>
</evidence>
<accession>A0A382LV42</accession>
<feature type="domain" description="Tyr recombinase" evidence="4">
    <location>
        <begin position="175"/>
        <end position="341"/>
    </location>
</feature>
<dbReference type="CDD" id="cd00796">
    <property type="entry name" value="INT_Rci_Hp1_C"/>
    <property type="match status" value="1"/>
</dbReference>